<dbReference type="PANTHER" id="PTHR43591:SF24">
    <property type="entry name" value="2-METHOXY-6-POLYPRENYL-1,4-BENZOQUINOL METHYLASE, MITOCHONDRIAL"/>
    <property type="match status" value="1"/>
</dbReference>
<dbReference type="SUPFAM" id="SSF53335">
    <property type="entry name" value="S-adenosyl-L-methionine-dependent methyltransferases"/>
    <property type="match status" value="1"/>
</dbReference>
<dbReference type="CDD" id="cd02440">
    <property type="entry name" value="AdoMet_MTases"/>
    <property type="match status" value="1"/>
</dbReference>
<comment type="catalytic activity">
    <reaction evidence="4">
        <text>a 2-methoxy-6-(all-trans-polyprenyl)benzene-1,4-diol + S-adenosyl-L-methionine = a 5-methoxy-2-methyl-3-(all-trans-polyprenyl)benzene-1,4-diol + S-adenosyl-L-homocysteine + H(+)</text>
        <dbReference type="Rhea" id="RHEA:28286"/>
        <dbReference type="Rhea" id="RHEA-COMP:10858"/>
        <dbReference type="Rhea" id="RHEA-COMP:10859"/>
        <dbReference type="ChEBI" id="CHEBI:15378"/>
        <dbReference type="ChEBI" id="CHEBI:57856"/>
        <dbReference type="ChEBI" id="CHEBI:59789"/>
        <dbReference type="ChEBI" id="CHEBI:84166"/>
        <dbReference type="ChEBI" id="CHEBI:84167"/>
        <dbReference type="EC" id="2.1.1.201"/>
    </reaction>
</comment>
<dbReference type="HAMAP" id="MF_01813">
    <property type="entry name" value="MenG_UbiE_methyltr"/>
    <property type="match status" value="1"/>
</dbReference>
<dbReference type="InterPro" id="IPR029063">
    <property type="entry name" value="SAM-dependent_MTases_sf"/>
</dbReference>
<keyword evidence="1 4" id="KW-0489">Methyltransferase</keyword>
<evidence type="ECO:0000256" key="1">
    <source>
        <dbReference type="ARBA" id="ARBA00022603"/>
    </source>
</evidence>
<dbReference type="PANTHER" id="PTHR43591">
    <property type="entry name" value="METHYLTRANSFERASE"/>
    <property type="match status" value="1"/>
</dbReference>
<proteinExistence type="inferred from homology"/>
<dbReference type="PROSITE" id="PS01183">
    <property type="entry name" value="UBIE_1"/>
    <property type="match status" value="1"/>
</dbReference>
<comment type="function">
    <text evidence="4">Methyltransferase required for the conversion of 2-polyprenyl-6-methoxy-1,4-benzoquinol (DDMQH2) to 2-polyprenyl-3-methyl-6-methoxy-1,4-benzoquinol (DMQH2).</text>
</comment>
<name>A0AAF0E7B0_9BASI</name>
<feature type="binding site" evidence="4">
    <location>
        <begin position="163"/>
        <end position="164"/>
    </location>
    <ligand>
        <name>S-adenosyl-L-methionine</name>
        <dbReference type="ChEBI" id="CHEBI:59789"/>
    </ligand>
</feature>
<dbReference type="EMBL" id="CP119908">
    <property type="protein sequence ID" value="WFD18061.1"/>
    <property type="molecule type" value="Genomic_DNA"/>
</dbReference>
<keyword evidence="4" id="KW-0496">Mitochondrion</keyword>
<dbReference type="FunFam" id="3.40.50.150:FF:000208">
    <property type="entry name" value="2-methoxy-6-polyprenyl-1,4-benzoquinol methylase, mitochondrial"/>
    <property type="match status" value="1"/>
</dbReference>
<organism evidence="5 6">
    <name type="scientific">Malassezia caprae</name>
    <dbReference type="NCBI Taxonomy" id="1381934"/>
    <lineage>
        <taxon>Eukaryota</taxon>
        <taxon>Fungi</taxon>
        <taxon>Dikarya</taxon>
        <taxon>Basidiomycota</taxon>
        <taxon>Ustilaginomycotina</taxon>
        <taxon>Malasseziomycetes</taxon>
        <taxon>Malasseziales</taxon>
        <taxon>Malasseziaceae</taxon>
        <taxon>Malassezia</taxon>
    </lineage>
</organism>
<evidence type="ECO:0000313" key="5">
    <source>
        <dbReference type="EMBL" id="WFD18061.1"/>
    </source>
</evidence>
<dbReference type="Gene3D" id="3.40.50.150">
    <property type="entry name" value="Vaccinia Virus protein VP39"/>
    <property type="match status" value="1"/>
</dbReference>
<gene>
    <name evidence="4 5" type="primary">COQ5</name>
    <name evidence="5" type="ORF">MCAP1_000273</name>
</gene>
<protein>
    <recommendedName>
        <fullName evidence="4">2-methoxy-6-polyprenyl-1,4-benzoquinol methylase, mitochondrial</fullName>
        <ecNumber evidence="4">2.1.1.201</ecNumber>
    </recommendedName>
    <alternativeName>
        <fullName evidence="4">Ubiquinone biosynthesis methyltransferase COQ5</fullName>
    </alternativeName>
</protein>
<feature type="binding site" evidence="4">
    <location>
        <position position="133"/>
    </location>
    <ligand>
        <name>S-adenosyl-L-methionine</name>
        <dbReference type="ChEBI" id="CHEBI:59789"/>
    </ligand>
</feature>
<evidence type="ECO:0000256" key="2">
    <source>
        <dbReference type="ARBA" id="ARBA00022679"/>
    </source>
</evidence>
<dbReference type="Pfam" id="PF01209">
    <property type="entry name" value="Ubie_methyltran"/>
    <property type="match status" value="2"/>
</dbReference>
<dbReference type="PROSITE" id="PS51608">
    <property type="entry name" value="SAM_MT_UBIE"/>
    <property type="match status" value="1"/>
</dbReference>
<comment type="similarity">
    <text evidence="4">Belongs to the class I-like SAM-binding methyltransferase superfamily. MenG/UbiE family.</text>
</comment>
<comment type="caution">
    <text evidence="4">Lacks conserved residue(s) required for the propagation of feature annotation.</text>
</comment>
<evidence type="ECO:0000313" key="6">
    <source>
        <dbReference type="Proteomes" id="UP001220961"/>
    </source>
</evidence>
<dbReference type="EC" id="2.1.1.201" evidence="4"/>
<keyword evidence="2 4" id="KW-0808">Transferase</keyword>
<comment type="subcellular location">
    <subcellularLocation>
        <location evidence="4">Mitochondrion inner membrane</location>
        <topology evidence="4">Peripheral membrane protein</topology>
        <orientation evidence="4">Matrix side</orientation>
    </subcellularLocation>
</comment>
<dbReference type="InterPro" id="IPR023576">
    <property type="entry name" value="UbiE/COQ5_MeTrFase_CS"/>
</dbReference>
<accession>A0AAF0E7B0</accession>
<dbReference type="InterPro" id="IPR004033">
    <property type="entry name" value="UbiE/COQ5_MeTrFase"/>
</dbReference>
<evidence type="ECO:0000256" key="4">
    <source>
        <dbReference type="HAMAP-Rule" id="MF_03191"/>
    </source>
</evidence>
<dbReference type="AlphaFoldDB" id="A0AAF0E7B0"/>
<dbReference type="GO" id="GO:0032259">
    <property type="term" value="P:methylation"/>
    <property type="evidence" value="ECO:0007669"/>
    <property type="project" value="UniProtKB-KW"/>
</dbReference>
<keyword evidence="3 4" id="KW-0949">S-adenosyl-L-methionine</keyword>
<comment type="pathway">
    <text evidence="4">Cofactor biosynthesis; ubiquinone biosynthesis.</text>
</comment>
<feature type="binding site" evidence="4">
    <location>
        <position position="107"/>
    </location>
    <ligand>
        <name>S-adenosyl-L-methionine</name>
        <dbReference type="ChEBI" id="CHEBI:59789"/>
    </ligand>
</feature>
<sequence length="346" mass="38372">MRGAPTLFRGARLLAPQAGRGWMARSLHVSASVQQDNERRTTHFGFQTVDETLKEGLVHGVFSSVASSYDLMNDAMSLGIHRLWKNRFVELLDPRGGIHCLDVAGGTGDIALRLLDHARTKHLDRETRVTVLDINPSMLIEGQKRVKESMYWNTPQIRFQLGNAEMLNEVMPVPERRNPPASTRRNPILPPLVSEPIASESMDLYTIAFGIRNCTHIDRVLAEAYRVLKPGGIFACLEFGKVSLPLLAQAYRQYSFHVIPPIGELLVGDRDSYQYLVESIERFPKQADFARMVAEAGFLLPGSAEAASMGLPRLAGSGAWEDLTFGIATIWTGCVSTTNHSIKPFA</sequence>
<evidence type="ECO:0000256" key="3">
    <source>
        <dbReference type="ARBA" id="ARBA00022691"/>
    </source>
</evidence>
<keyword evidence="4" id="KW-0472">Membrane</keyword>
<reference evidence="5" key="1">
    <citation type="submission" date="2023-03" db="EMBL/GenBank/DDBJ databases">
        <title>Mating type loci evolution in Malassezia.</title>
        <authorList>
            <person name="Coelho M.A."/>
        </authorList>
    </citation>
    <scope>NUCLEOTIDE SEQUENCE</scope>
    <source>
        <strain evidence="5">CBS 10434</strain>
    </source>
</reference>
<dbReference type="GO" id="GO:0031314">
    <property type="term" value="C:extrinsic component of mitochondrial inner membrane"/>
    <property type="evidence" value="ECO:0007669"/>
    <property type="project" value="UniProtKB-UniRule"/>
</dbReference>
<dbReference type="GO" id="GO:0008425">
    <property type="term" value="F:2-methoxy-6-polyprenyl-1,4-benzoquinol methyltransferase activity"/>
    <property type="evidence" value="ECO:0007669"/>
    <property type="project" value="UniProtKB-UniRule"/>
</dbReference>
<keyword evidence="6" id="KW-1185">Reference proteome</keyword>
<keyword evidence="4" id="KW-0999">Mitochondrion inner membrane</keyword>
<comment type="subunit">
    <text evidence="4">Component of a multi-subunit COQ enzyme complex, composed of at least COQ3, COQ4, COQ5, COQ6, COQ7 and COQ9.</text>
</comment>
<dbReference type="Proteomes" id="UP001220961">
    <property type="component" value="Chromosome 1"/>
</dbReference>
<dbReference type="PROSITE" id="PS01184">
    <property type="entry name" value="UBIE_2"/>
    <property type="match status" value="1"/>
</dbReference>
<keyword evidence="4" id="KW-0831">Ubiquinone biosynthesis</keyword>